<evidence type="ECO:0000313" key="2">
    <source>
        <dbReference type="EMBL" id="ELR18383.1"/>
    </source>
</evidence>
<feature type="compositionally biased region" description="Basic and acidic residues" evidence="1">
    <location>
        <begin position="64"/>
        <end position="107"/>
    </location>
</feature>
<dbReference type="Proteomes" id="UP000011083">
    <property type="component" value="Unassembled WGS sequence"/>
</dbReference>
<sequence>MEGGGMGSPMTEKRRAGIAKVKELWRQKGKGGNVDKKAWTIFLSSGRSFEELFLGDSSDSSSDDNSHHDQYWDPAWMKDENEERNRRRWEREESQREQEWRRKQEERKRAEREAFMLWSKRWDERNLALRQGRTPRGRSAPKPAKNGSDEQPEE</sequence>
<keyword evidence="3" id="KW-1185">Reference proteome</keyword>
<dbReference type="EMBL" id="KB007956">
    <property type="protein sequence ID" value="ELR18383.1"/>
    <property type="molecule type" value="Genomic_DNA"/>
</dbReference>
<organism evidence="2 3">
    <name type="scientific">Acanthamoeba castellanii (strain ATCC 30010 / Neff)</name>
    <dbReference type="NCBI Taxonomy" id="1257118"/>
    <lineage>
        <taxon>Eukaryota</taxon>
        <taxon>Amoebozoa</taxon>
        <taxon>Discosea</taxon>
        <taxon>Longamoebia</taxon>
        <taxon>Centramoebida</taxon>
        <taxon>Acanthamoebidae</taxon>
        <taxon>Acanthamoeba</taxon>
    </lineage>
</organism>
<protein>
    <submittedName>
        <fullName evidence="2">Uncharacterized protein</fullName>
    </submittedName>
</protein>
<feature type="region of interest" description="Disordered" evidence="1">
    <location>
        <begin position="53"/>
        <end position="107"/>
    </location>
</feature>
<accession>L8H0T1</accession>
<feature type="compositionally biased region" description="Basic and acidic residues" evidence="1">
    <location>
        <begin position="11"/>
        <end position="26"/>
    </location>
</feature>
<dbReference type="KEGG" id="acan:ACA1_137440"/>
<feature type="region of interest" description="Disordered" evidence="1">
    <location>
        <begin position="128"/>
        <end position="154"/>
    </location>
</feature>
<dbReference type="GeneID" id="14919148"/>
<dbReference type="VEuPathDB" id="AmoebaDB:ACA1_137440"/>
<name>L8H0T1_ACACF</name>
<dbReference type="AlphaFoldDB" id="L8H0T1"/>
<dbReference type="RefSeq" id="XP_004340411.1">
    <property type="nucleotide sequence ID" value="XM_004340363.1"/>
</dbReference>
<gene>
    <name evidence="2" type="ORF">ACA1_137440</name>
</gene>
<evidence type="ECO:0000313" key="3">
    <source>
        <dbReference type="Proteomes" id="UP000011083"/>
    </source>
</evidence>
<feature type="region of interest" description="Disordered" evidence="1">
    <location>
        <begin position="1"/>
        <end position="32"/>
    </location>
</feature>
<evidence type="ECO:0000256" key="1">
    <source>
        <dbReference type="SAM" id="MobiDB-lite"/>
    </source>
</evidence>
<reference evidence="2 3" key="1">
    <citation type="journal article" date="2013" name="Genome Biol.">
        <title>Genome of Acanthamoeba castellanii highlights extensive lateral gene transfer and early evolution of tyrosine kinase signaling.</title>
        <authorList>
            <person name="Clarke M."/>
            <person name="Lohan A.J."/>
            <person name="Liu B."/>
            <person name="Lagkouvardos I."/>
            <person name="Roy S."/>
            <person name="Zafar N."/>
            <person name="Bertelli C."/>
            <person name="Schilde C."/>
            <person name="Kianianmomeni A."/>
            <person name="Burglin T.R."/>
            <person name="Frech C."/>
            <person name="Turcotte B."/>
            <person name="Kopec K.O."/>
            <person name="Synnott J.M."/>
            <person name="Choo C."/>
            <person name="Paponov I."/>
            <person name="Finkler A."/>
            <person name="Soon Heng Tan C."/>
            <person name="Hutchins A.P."/>
            <person name="Weinmeier T."/>
            <person name="Rattei T."/>
            <person name="Chu J.S."/>
            <person name="Gimenez G."/>
            <person name="Irimia M."/>
            <person name="Rigden D.J."/>
            <person name="Fitzpatrick D.A."/>
            <person name="Lorenzo-Morales J."/>
            <person name="Bateman A."/>
            <person name="Chiu C.H."/>
            <person name="Tang P."/>
            <person name="Hegemann P."/>
            <person name="Fromm H."/>
            <person name="Raoult D."/>
            <person name="Greub G."/>
            <person name="Miranda-Saavedra D."/>
            <person name="Chen N."/>
            <person name="Nash P."/>
            <person name="Ginger M.L."/>
            <person name="Horn M."/>
            <person name="Schaap P."/>
            <person name="Caler L."/>
            <person name="Loftus B."/>
        </authorList>
    </citation>
    <scope>NUCLEOTIDE SEQUENCE [LARGE SCALE GENOMIC DNA]</scope>
    <source>
        <strain evidence="2 3">Neff</strain>
    </source>
</reference>
<proteinExistence type="predicted"/>